<name>A0A7W6EQ46_9BACT</name>
<comment type="caution">
    <text evidence="1">The sequence shown here is derived from an EMBL/GenBank/DDBJ whole genome shotgun (WGS) entry which is preliminary data.</text>
</comment>
<protein>
    <recommendedName>
        <fullName evidence="3">DUF1460 domain-containing protein</fullName>
    </recommendedName>
</protein>
<keyword evidence="2" id="KW-1185">Reference proteome</keyword>
<organism evidence="1 2">
    <name type="scientific">Runella defluvii</name>
    <dbReference type="NCBI Taxonomy" id="370973"/>
    <lineage>
        <taxon>Bacteria</taxon>
        <taxon>Pseudomonadati</taxon>
        <taxon>Bacteroidota</taxon>
        <taxon>Cytophagia</taxon>
        <taxon>Cytophagales</taxon>
        <taxon>Spirosomataceae</taxon>
        <taxon>Runella</taxon>
    </lineage>
</organism>
<sequence>MKTLLSLFLGMWVVIDLNQTIFAEKIQVEKGTTKTATAVAVAKSFVGTPYVAHTLERSPENLVCNLREFDCYTFVESVLAITHARHHQKSYMQFQNQLVQMRYRNGIIDGYGSRLHYFLEWKIQGEAKGLFDDVTEELGGTKIQPSINFMTSHRAAYAGLAEEKDFQTTQEVEAKLSSKSWHYLPKKEVEGIESKLQDGDIIGITSGIEGLDFNHEGFVVKRNGRAYLLHASLEAKKVILATETLSDYLQRVKKHSGIVVLRIK</sequence>
<dbReference type="InterPro" id="IPR010846">
    <property type="entry name" value="AmiA-like"/>
</dbReference>
<dbReference type="InterPro" id="IPR038765">
    <property type="entry name" value="Papain-like_cys_pep_sf"/>
</dbReference>
<gene>
    <name evidence="1" type="ORF">FHS57_002249</name>
</gene>
<evidence type="ECO:0008006" key="3">
    <source>
        <dbReference type="Google" id="ProtNLM"/>
    </source>
</evidence>
<proteinExistence type="predicted"/>
<dbReference type="Pfam" id="PF07313">
    <property type="entry name" value="AmiA-like"/>
    <property type="match status" value="1"/>
</dbReference>
<dbReference type="EMBL" id="JACIBY010000004">
    <property type="protein sequence ID" value="MBB3838244.1"/>
    <property type="molecule type" value="Genomic_DNA"/>
</dbReference>
<dbReference type="SUPFAM" id="SSF54001">
    <property type="entry name" value="Cysteine proteinases"/>
    <property type="match status" value="1"/>
</dbReference>
<reference evidence="1 2" key="1">
    <citation type="submission" date="2020-08" db="EMBL/GenBank/DDBJ databases">
        <title>Genomic Encyclopedia of Type Strains, Phase IV (KMG-IV): sequencing the most valuable type-strain genomes for metagenomic binning, comparative biology and taxonomic classification.</title>
        <authorList>
            <person name="Goeker M."/>
        </authorList>
    </citation>
    <scope>NUCLEOTIDE SEQUENCE [LARGE SCALE GENOMIC DNA]</scope>
    <source>
        <strain evidence="1 2">DSM 17976</strain>
    </source>
</reference>
<dbReference type="Gene3D" id="1.10.3670.10">
    <property type="entry name" value="Putative xylanase like domain"/>
    <property type="match status" value="1"/>
</dbReference>
<dbReference type="RefSeq" id="WP_183973504.1">
    <property type="nucleotide sequence ID" value="NZ_JACIBY010000004.1"/>
</dbReference>
<evidence type="ECO:0000313" key="1">
    <source>
        <dbReference type="EMBL" id="MBB3838244.1"/>
    </source>
</evidence>
<evidence type="ECO:0000313" key="2">
    <source>
        <dbReference type="Proteomes" id="UP000541352"/>
    </source>
</evidence>
<dbReference type="Gene3D" id="2.30.260.10">
    <property type="entry name" value="putative xylanase like domain"/>
    <property type="match status" value="1"/>
</dbReference>
<dbReference type="Proteomes" id="UP000541352">
    <property type="component" value="Unassembled WGS sequence"/>
</dbReference>
<accession>A0A7W6EQ46</accession>
<dbReference type="AlphaFoldDB" id="A0A7W6EQ46"/>